<dbReference type="EMBL" id="JACHIN010000038">
    <property type="protein sequence ID" value="MBB5085312.1"/>
    <property type="molecule type" value="Genomic_DNA"/>
</dbReference>
<accession>A0A7W8AFL3</accession>
<gene>
    <name evidence="1" type="ORF">HNR40_010826</name>
</gene>
<protein>
    <submittedName>
        <fullName evidence="1">Uncharacterized protein</fullName>
    </submittedName>
</protein>
<feature type="non-terminal residue" evidence="1">
    <location>
        <position position="1"/>
    </location>
</feature>
<reference evidence="1 2" key="1">
    <citation type="submission" date="2020-08" db="EMBL/GenBank/DDBJ databases">
        <title>Genomic Encyclopedia of Type Strains, Phase IV (KMG-IV): sequencing the most valuable type-strain genomes for metagenomic binning, comparative biology and taxonomic classification.</title>
        <authorList>
            <person name="Goeker M."/>
        </authorList>
    </citation>
    <scope>NUCLEOTIDE SEQUENCE [LARGE SCALE GENOMIC DNA]</scope>
    <source>
        <strain evidence="1 2">DSM 45385</strain>
    </source>
</reference>
<evidence type="ECO:0000313" key="1">
    <source>
        <dbReference type="EMBL" id="MBB5085312.1"/>
    </source>
</evidence>
<comment type="caution">
    <text evidence="1">The sequence shown here is derived from an EMBL/GenBank/DDBJ whole genome shotgun (WGS) entry which is preliminary data.</text>
</comment>
<dbReference type="AlphaFoldDB" id="A0A7W8AFL3"/>
<keyword evidence="2" id="KW-1185">Reference proteome</keyword>
<name>A0A7W8AFL3_9ACTN</name>
<dbReference type="Proteomes" id="UP000568380">
    <property type="component" value="Unassembled WGS sequence"/>
</dbReference>
<proteinExistence type="predicted"/>
<sequence>VMYGRAAWLEERGLILPGQRYEELVVIRAEHLPIPAAAPGGPDPARAAGKADSA</sequence>
<evidence type="ECO:0000313" key="2">
    <source>
        <dbReference type="Proteomes" id="UP000568380"/>
    </source>
</evidence>
<organism evidence="1 2">
    <name type="scientific">Nonomuraea endophytica</name>
    <dbReference type="NCBI Taxonomy" id="714136"/>
    <lineage>
        <taxon>Bacteria</taxon>
        <taxon>Bacillati</taxon>
        <taxon>Actinomycetota</taxon>
        <taxon>Actinomycetes</taxon>
        <taxon>Streptosporangiales</taxon>
        <taxon>Streptosporangiaceae</taxon>
        <taxon>Nonomuraea</taxon>
    </lineage>
</organism>